<dbReference type="Gene3D" id="3.40.630.10">
    <property type="entry name" value="Zn peptidases"/>
    <property type="match status" value="1"/>
</dbReference>
<evidence type="ECO:0000313" key="3">
    <source>
        <dbReference type="Proteomes" id="UP001401887"/>
    </source>
</evidence>
<protein>
    <recommendedName>
        <fullName evidence="1">Ig-like domain-containing protein</fullName>
    </recommendedName>
</protein>
<dbReference type="SUPFAM" id="SSF53187">
    <property type="entry name" value="Zn-dependent exopeptidases"/>
    <property type="match status" value="1"/>
</dbReference>
<accession>A0ABP9WC85</accession>
<evidence type="ECO:0000313" key="2">
    <source>
        <dbReference type="EMBL" id="GAA5513832.1"/>
    </source>
</evidence>
<sequence>MRVFEQQFPSEIESVLALLEACASQPDRLELWLSESREVRARLQADLRHRFPGCELRVHAAYKPLACEVFEVHLPLWQAAPPRHVHLRFPVLDGEHPERFLIEAYPLAGWLDDLRVRFTHEGYAADHYELVVDGELTRVEVPLRGATDALGRPCLRPTARVDIVQGEGATTRLVLTDAERCWDAYTAFLKRFPWPQQAPFFGVLRVAAELSEPDEPLAYGHERASLTEGLSEDLYFGTLEYFQDRAGVPLGSRELPVGQIVPVVKAVPGGPCRLTVDLLPLPQAAASSGAAPPLATLDRPLRVAEVYHLTREWPDPPTFHSVQGRPIPTLRRPGRGSGVLISGGQHGNEATGVAAALLAAGQLASPLPLGFIPLENPDGAALFEELRAVAPEHMHHAARYTALGDDLEYRQPPFGEADARCALARELNAALHVNLHGYPAHEWTRPFSGYVPRGFEAWSLPKGFVLLVRHTPEQSEQARRLAEQVCLDLSGQRALMAFNERQLRVYECHTAARPYQMIHGTPVMLAEVEGMLCPLTLLTEFPDETVEGERFRLGCTAQGQVIESAVRWLEGEALSSPRPAVGDGRK</sequence>
<dbReference type="PROSITE" id="PS50835">
    <property type="entry name" value="IG_LIKE"/>
    <property type="match status" value="1"/>
</dbReference>
<feature type="domain" description="Ig-like" evidence="1">
    <location>
        <begin position="534"/>
        <end position="586"/>
    </location>
</feature>
<reference evidence="2 3" key="1">
    <citation type="submission" date="2024-02" db="EMBL/GenBank/DDBJ databases">
        <title>Deinococcus carri NBRC 110142.</title>
        <authorList>
            <person name="Ichikawa N."/>
            <person name="Katano-Makiyama Y."/>
            <person name="Hidaka K."/>
        </authorList>
    </citation>
    <scope>NUCLEOTIDE SEQUENCE [LARGE SCALE GENOMIC DNA]</scope>
    <source>
        <strain evidence="2 3">NBRC 110142</strain>
    </source>
</reference>
<comment type="caution">
    <text evidence="2">The sequence shown here is derived from an EMBL/GenBank/DDBJ whole genome shotgun (WGS) entry which is preliminary data.</text>
</comment>
<name>A0ABP9WC85_9DEIO</name>
<gene>
    <name evidence="2" type="ORF">Dcar01_02580</name>
</gene>
<proteinExistence type="predicted"/>
<dbReference type="RefSeq" id="WP_345465795.1">
    <property type="nucleotide sequence ID" value="NZ_BAABRP010000010.1"/>
</dbReference>
<dbReference type="Proteomes" id="UP001401887">
    <property type="component" value="Unassembled WGS sequence"/>
</dbReference>
<dbReference type="EMBL" id="BAABRP010000010">
    <property type="protein sequence ID" value="GAA5513832.1"/>
    <property type="molecule type" value="Genomic_DNA"/>
</dbReference>
<organism evidence="2 3">
    <name type="scientific">Deinococcus carri</name>
    <dbReference type="NCBI Taxonomy" id="1211323"/>
    <lineage>
        <taxon>Bacteria</taxon>
        <taxon>Thermotogati</taxon>
        <taxon>Deinococcota</taxon>
        <taxon>Deinococci</taxon>
        <taxon>Deinococcales</taxon>
        <taxon>Deinococcaceae</taxon>
        <taxon>Deinococcus</taxon>
    </lineage>
</organism>
<evidence type="ECO:0000259" key="1">
    <source>
        <dbReference type="PROSITE" id="PS50835"/>
    </source>
</evidence>
<keyword evidence="3" id="KW-1185">Reference proteome</keyword>
<dbReference type="InterPro" id="IPR007110">
    <property type="entry name" value="Ig-like_dom"/>
</dbReference>